<dbReference type="Pfam" id="PF13966">
    <property type="entry name" value="zf-RVT"/>
    <property type="match status" value="1"/>
</dbReference>
<reference evidence="2" key="1">
    <citation type="submission" date="2015-07" db="EMBL/GenBank/DDBJ databases">
        <title>Transcriptome Assembly of Anthurium amnicola.</title>
        <authorList>
            <person name="Suzuki J."/>
        </authorList>
    </citation>
    <scope>NUCLEOTIDE SEQUENCE</scope>
</reference>
<accession>A0A1D1ZAB3</accession>
<feature type="non-terminal residue" evidence="2">
    <location>
        <position position="100"/>
    </location>
</feature>
<protein>
    <recommendedName>
        <fullName evidence="1">Reverse transcriptase zinc-binding domain-containing protein</fullName>
    </recommendedName>
</protein>
<feature type="domain" description="Reverse transcriptase zinc-binding" evidence="1">
    <location>
        <begin position="2"/>
        <end position="52"/>
    </location>
</feature>
<organism evidence="2">
    <name type="scientific">Anthurium amnicola</name>
    <dbReference type="NCBI Taxonomy" id="1678845"/>
    <lineage>
        <taxon>Eukaryota</taxon>
        <taxon>Viridiplantae</taxon>
        <taxon>Streptophyta</taxon>
        <taxon>Embryophyta</taxon>
        <taxon>Tracheophyta</taxon>
        <taxon>Spermatophyta</taxon>
        <taxon>Magnoliopsida</taxon>
        <taxon>Liliopsida</taxon>
        <taxon>Araceae</taxon>
        <taxon>Pothoideae</taxon>
        <taxon>Potheae</taxon>
        <taxon>Anthurium</taxon>
    </lineage>
</organism>
<evidence type="ECO:0000259" key="1">
    <source>
        <dbReference type="Pfam" id="PF13966"/>
    </source>
</evidence>
<gene>
    <name evidence="2" type="ORF">g.22535</name>
</gene>
<dbReference type="AlphaFoldDB" id="A0A1D1ZAB3"/>
<name>A0A1D1ZAB3_9ARAE</name>
<proteinExistence type="predicted"/>
<dbReference type="InterPro" id="IPR026960">
    <property type="entry name" value="RVT-Znf"/>
</dbReference>
<feature type="non-terminal residue" evidence="2">
    <location>
        <position position="1"/>
    </location>
</feature>
<sequence length="100" mass="11570">ITLWQAAQGKLTTGDNLQKKGYHLAGYCVLCHSNEDSIDHLFFNCEFSSWIWMQMLQRLEIFRSPKDSLYQEMEALLSIFHSEGFITSIARLVLRVSVGR</sequence>
<dbReference type="EMBL" id="GDJX01004116">
    <property type="protein sequence ID" value="JAT63820.1"/>
    <property type="molecule type" value="Transcribed_RNA"/>
</dbReference>
<evidence type="ECO:0000313" key="2">
    <source>
        <dbReference type="EMBL" id="JAT63820.1"/>
    </source>
</evidence>